<dbReference type="EMBL" id="ML977332">
    <property type="protein sequence ID" value="KAF2112147.1"/>
    <property type="molecule type" value="Genomic_DNA"/>
</dbReference>
<evidence type="ECO:0000256" key="1">
    <source>
        <dbReference type="SAM" id="MobiDB-lite"/>
    </source>
</evidence>
<dbReference type="AlphaFoldDB" id="A0A6A5YZX4"/>
<gene>
    <name evidence="2" type="ORF">BDV96DRAFT_581241</name>
</gene>
<sequence length="277" mass="30573">MAAALANTVPSGRLDPLEVDIAPDDDLPHYDSPDYEPMTAPQYDEAEAQLPLHCYHLRQIDRKQQIFVPFGPSANASYKMANQGTFRLFSKKPEIQLIRTATEGGVEDPVASINLDKDGPLPWRPRANFSHFGSNSTTVHTMESRNFSDWTIDIAGTPYIWVLGGRPISLSLRTQNSDFVIARFTYSSQGTLATGGAEVGELSIYRDQLSVDRDGIEKIMCGVLVAVLHFKKMGRHYWNDPGSDSAAHAQMRGQSLAGAWLPMPAQTPQMLGRHSSV</sequence>
<dbReference type="OrthoDB" id="3941101at2759"/>
<keyword evidence="3" id="KW-1185">Reference proteome</keyword>
<feature type="region of interest" description="Disordered" evidence="1">
    <location>
        <begin position="14"/>
        <end position="39"/>
    </location>
</feature>
<name>A0A6A5YZX4_9PLEO</name>
<protein>
    <submittedName>
        <fullName evidence="2">Uncharacterized protein</fullName>
    </submittedName>
</protein>
<evidence type="ECO:0000313" key="3">
    <source>
        <dbReference type="Proteomes" id="UP000799770"/>
    </source>
</evidence>
<dbReference type="Proteomes" id="UP000799770">
    <property type="component" value="Unassembled WGS sequence"/>
</dbReference>
<evidence type="ECO:0000313" key="2">
    <source>
        <dbReference type="EMBL" id="KAF2112147.1"/>
    </source>
</evidence>
<organism evidence="2 3">
    <name type="scientific">Lophiotrema nucula</name>
    <dbReference type="NCBI Taxonomy" id="690887"/>
    <lineage>
        <taxon>Eukaryota</taxon>
        <taxon>Fungi</taxon>
        <taxon>Dikarya</taxon>
        <taxon>Ascomycota</taxon>
        <taxon>Pezizomycotina</taxon>
        <taxon>Dothideomycetes</taxon>
        <taxon>Pleosporomycetidae</taxon>
        <taxon>Pleosporales</taxon>
        <taxon>Lophiotremataceae</taxon>
        <taxon>Lophiotrema</taxon>
    </lineage>
</organism>
<proteinExistence type="predicted"/>
<accession>A0A6A5YZX4</accession>
<reference evidence="2" key="1">
    <citation type="journal article" date="2020" name="Stud. Mycol.">
        <title>101 Dothideomycetes genomes: a test case for predicting lifestyles and emergence of pathogens.</title>
        <authorList>
            <person name="Haridas S."/>
            <person name="Albert R."/>
            <person name="Binder M."/>
            <person name="Bloem J."/>
            <person name="Labutti K."/>
            <person name="Salamov A."/>
            <person name="Andreopoulos B."/>
            <person name="Baker S."/>
            <person name="Barry K."/>
            <person name="Bills G."/>
            <person name="Bluhm B."/>
            <person name="Cannon C."/>
            <person name="Castanera R."/>
            <person name="Culley D."/>
            <person name="Daum C."/>
            <person name="Ezra D."/>
            <person name="Gonzalez J."/>
            <person name="Henrissat B."/>
            <person name="Kuo A."/>
            <person name="Liang C."/>
            <person name="Lipzen A."/>
            <person name="Lutzoni F."/>
            <person name="Magnuson J."/>
            <person name="Mondo S."/>
            <person name="Nolan M."/>
            <person name="Ohm R."/>
            <person name="Pangilinan J."/>
            <person name="Park H.-J."/>
            <person name="Ramirez L."/>
            <person name="Alfaro M."/>
            <person name="Sun H."/>
            <person name="Tritt A."/>
            <person name="Yoshinaga Y."/>
            <person name="Zwiers L.-H."/>
            <person name="Turgeon B."/>
            <person name="Goodwin S."/>
            <person name="Spatafora J."/>
            <person name="Crous P."/>
            <person name="Grigoriev I."/>
        </authorList>
    </citation>
    <scope>NUCLEOTIDE SEQUENCE</scope>
    <source>
        <strain evidence="2">CBS 627.86</strain>
    </source>
</reference>